<comment type="caution">
    <text evidence="3">The sequence shown here is derived from an EMBL/GenBank/DDBJ whole genome shotgun (WGS) entry which is preliminary data.</text>
</comment>
<dbReference type="GO" id="GO:0004519">
    <property type="term" value="F:endonuclease activity"/>
    <property type="evidence" value="ECO:0007669"/>
    <property type="project" value="UniProtKB-KW"/>
</dbReference>
<dbReference type="GO" id="GO:0004527">
    <property type="term" value="F:exonuclease activity"/>
    <property type="evidence" value="ECO:0007669"/>
    <property type="project" value="UniProtKB-KW"/>
</dbReference>
<feature type="domain" description="Endonuclease/exonuclease/phosphatase" evidence="2">
    <location>
        <begin position="57"/>
        <end position="388"/>
    </location>
</feature>
<accession>A0A315ZBH4</accession>
<feature type="chain" id="PRO_5016414126" evidence="1">
    <location>
        <begin position="21"/>
        <end position="397"/>
    </location>
</feature>
<dbReference type="PROSITE" id="PS51257">
    <property type="entry name" value="PROKAR_LIPOPROTEIN"/>
    <property type="match status" value="1"/>
</dbReference>
<evidence type="ECO:0000313" key="4">
    <source>
        <dbReference type="Proteomes" id="UP000245535"/>
    </source>
</evidence>
<evidence type="ECO:0000313" key="3">
    <source>
        <dbReference type="EMBL" id="PWJ42148.1"/>
    </source>
</evidence>
<dbReference type="InterPro" id="IPR051916">
    <property type="entry name" value="GPI-anchor_lipid_remodeler"/>
</dbReference>
<evidence type="ECO:0000259" key="2">
    <source>
        <dbReference type="Pfam" id="PF03372"/>
    </source>
</evidence>
<dbReference type="GO" id="GO:0016020">
    <property type="term" value="C:membrane"/>
    <property type="evidence" value="ECO:0007669"/>
    <property type="project" value="GOC"/>
</dbReference>
<keyword evidence="4" id="KW-1185">Reference proteome</keyword>
<dbReference type="PANTHER" id="PTHR14859">
    <property type="entry name" value="CALCOFLUOR WHITE HYPERSENSITIVE PROTEIN PRECURSOR"/>
    <property type="match status" value="1"/>
</dbReference>
<name>A0A315ZBH4_SEDFL</name>
<gene>
    <name evidence="3" type="ORF">BC781_103398</name>
</gene>
<dbReference type="SUPFAM" id="SSF56219">
    <property type="entry name" value="DNase I-like"/>
    <property type="match status" value="1"/>
</dbReference>
<keyword evidence="3" id="KW-0540">Nuclease</keyword>
<dbReference type="OrthoDB" id="292013at2"/>
<dbReference type="AlphaFoldDB" id="A0A315ZBH4"/>
<dbReference type="Proteomes" id="UP000245535">
    <property type="component" value="Unassembled WGS sequence"/>
</dbReference>
<reference evidence="3 4" key="1">
    <citation type="submission" date="2018-03" db="EMBL/GenBank/DDBJ databases">
        <title>Genomic Encyclopedia of Archaeal and Bacterial Type Strains, Phase II (KMG-II): from individual species to whole genera.</title>
        <authorList>
            <person name="Goeker M."/>
        </authorList>
    </citation>
    <scope>NUCLEOTIDE SEQUENCE [LARGE SCALE GENOMIC DNA]</scope>
    <source>
        <strain evidence="3 4">DSM 28229</strain>
    </source>
</reference>
<evidence type="ECO:0000256" key="1">
    <source>
        <dbReference type="SAM" id="SignalP"/>
    </source>
</evidence>
<dbReference type="PANTHER" id="PTHR14859:SF1">
    <property type="entry name" value="PGAP2-INTERACTING PROTEIN"/>
    <property type="match status" value="1"/>
</dbReference>
<keyword evidence="3" id="KW-0378">Hydrolase</keyword>
<dbReference type="EMBL" id="QGDO01000003">
    <property type="protein sequence ID" value="PWJ42148.1"/>
    <property type="molecule type" value="Genomic_DNA"/>
</dbReference>
<dbReference type="InterPro" id="IPR036691">
    <property type="entry name" value="Endo/exonu/phosph_ase_sf"/>
</dbReference>
<dbReference type="Gene3D" id="3.60.10.10">
    <property type="entry name" value="Endonuclease/exonuclease/phosphatase"/>
    <property type="match status" value="1"/>
</dbReference>
<dbReference type="InterPro" id="IPR005135">
    <property type="entry name" value="Endo/exonuclease/phosphatase"/>
</dbReference>
<keyword evidence="3" id="KW-0269">Exonuclease</keyword>
<feature type="signal peptide" evidence="1">
    <location>
        <begin position="1"/>
        <end position="20"/>
    </location>
</feature>
<sequence>MKRIYSIVFSLLLLVGCSSTQEKSSSASNSKMDIKVATYNSSLYRKAKGELFKSLNNGWDIQALNLAKVIQEVRPDVLILQEFDYEEGGESLDVFVDKYLNKDQGDTEAINYKYRWSVPTNTGYATGVDLDGDGKLGAGDCFGFGQYEGQYGFAILSKFPFDQSQAKTFQKFLWKDMPNANLPVKEDGQSYYSDEALEIFRLSSKNHIDLTVDVNGTSVHLLVAHPTPPVFDGEEDRNGKRNHDEIRLLADYISGGEKAVYLYDDKGEKGGLKPNSHFIVFGDMNADPIDGDSFNSAIHQLTKHSEINNEASEGKFVPQRTEVDSISYALAKKYKKKGDVKFQTSEFGLRIDYVLPSNNFEVKGSGIFWPSASDSLGYLMERDASSDHRMVWMELGL</sequence>
<keyword evidence="1" id="KW-0732">Signal</keyword>
<organism evidence="3 4">
    <name type="scientific">Sediminitomix flava</name>
    <dbReference type="NCBI Taxonomy" id="379075"/>
    <lineage>
        <taxon>Bacteria</taxon>
        <taxon>Pseudomonadati</taxon>
        <taxon>Bacteroidota</taxon>
        <taxon>Cytophagia</taxon>
        <taxon>Cytophagales</taxon>
        <taxon>Flammeovirgaceae</taxon>
        <taxon>Sediminitomix</taxon>
    </lineage>
</organism>
<protein>
    <submittedName>
        <fullName evidence="3">Endonuclease/exonuclease/phosphatase family protein</fullName>
    </submittedName>
</protein>
<dbReference type="Pfam" id="PF03372">
    <property type="entry name" value="Exo_endo_phos"/>
    <property type="match status" value="1"/>
</dbReference>
<proteinExistence type="predicted"/>
<dbReference type="RefSeq" id="WP_109618842.1">
    <property type="nucleotide sequence ID" value="NZ_QGDO01000003.1"/>
</dbReference>
<keyword evidence="3" id="KW-0255">Endonuclease</keyword>
<dbReference type="GO" id="GO:0006506">
    <property type="term" value="P:GPI anchor biosynthetic process"/>
    <property type="evidence" value="ECO:0007669"/>
    <property type="project" value="TreeGrafter"/>
</dbReference>